<dbReference type="EMBL" id="CP036264">
    <property type="protein sequence ID" value="QEG01496.1"/>
    <property type="molecule type" value="Genomic_DNA"/>
</dbReference>
<sequence>MISSSYASDARFCGAATSVRTFLMMHMGFSTVANSATNARLSNHSRSKTAALSRDINNAGNFDALVSDFFTRKSENAQATEQCSSRKHTFDANVTGGHAFG</sequence>
<organism evidence="2 3">
    <name type="scientific">Stieleria maiorica</name>
    <dbReference type="NCBI Taxonomy" id="2795974"/>
    <lineage>
        <taxon>Bacteria</taxon>
        <taxon>Pseudomonadati</taxon>
        <taxon>Planctomycetota</taxon>
        <taxon>Planctomycetia</taxon>
        <taxon>Pirellulales</taxon>
        <taxon>Pirellulaceae</taxon>
        <taxon>Stieleria</taxon>
    </lineage>
</organism>
<dbReference type="Proteomes" id="UP000321353">
    <property type="component" value="Chromosome"/>
</dbReference>
<evidence type="ECO:0000313" key="2">
    <source>
        <dbReference type="EMBL" id="QEG01496.1"/>
    </source>
</evidence>
<protein>
    <submittedName>
        <fullName evidence="2">Uncharacterized protein</fullName>
    </submittedName>
</protein>
<keyword evidence="3" id="KW-1185">Reference proteome</keyword>
<gene>
    <name evidence="2" type="ORF">Mal15_55730</name>
</gene>
<name>A0A5B9MPA8_9BACT</name>
<accession>A0A5B9MPA8</accession>
<proteinExistence type="predicted"/>
<dbReference type="AlphaFoldDB" id="A0A5B9MPA8"/>
<feature type="region of interest" description="Disordered" evidence="1">
    <location>
        <begin position="78"/>
        <end position="101"/>
    </location>
</feature>
<dbReference type="KEGG" id="smam:Mal15_55730"/>
<evidence type="ECO:0000256" key="1">
    <source>
        <dbReference type="SAM" id="MobiDB-lite"/>
    </source>
</evidence>
<reference evidence="2 3" key="1">
    <citation type="submission" date="2019-02" db="EMBL/GenBank/DDBJ databases">
        <title>Planctomycetal bacteria perform biofilm scaping via a novel small molecule.</title>
        <authorList>
            <person name="Jeske O."/>
            <person name="Boedeker C."/>
            <person name="Wiegand S."/>
            <person name="Breitling P."/>
            <person name="Kallscheuer N."/>
            <person name="Jogler M."/>
            <person name="Rohde M."/>
            <person name="Petersen J."/>
            <person name="Medema M.H."/>
            <person name="Surup F."/>
            <person name="Jogler C."/>
        </authorList>
    </citation>
    <scope>NUCLEOTIDE SEQUENCE [LARGE SCALE GENOMIC DNA]</scope>
    <source>
        <strain evidence="2 3">Mal15</strain>
    </source>
</reference>
<dbReference type="RefSeq" id="WP_147870571.1">
    <property type="nucleotide sequence ID" value="NZ_CP036264.1"/>
</dbReference>
<evidence type="ECO:0000313" key="3">
    <source>
        <dbReference type="Proteomes" id="UP000321353"/>
    </source>
</evidence>